<dbReference type="NCBIfam" id="TIGR00722">
    <property type="entry name" value="ttdA_fumA_fumB"/>
    <property type="match status" value="1"/>
</dbReference>
<keyword evidence="5" id="KW-0411">Iron-sulfur</keyword>
<dbReference type="GO" id="GO:0046872">
    <property type="term" value="F:metal ion binding"/>
    <property type="evidence" value="ECO:0007669"/>
    <property type="project" value="UniProtKB-KW"/>
</dbReference>
<evidence type="ECO:0000256" key="6">
    <source>
        <dbReference type="ARBA" id="ARBA00023239"/>
    </source>
</evidence>
<keyword evidence="3" id="KW-0479">Metal-binding</keyword>
<dbReference type="Pfam" id="PF05681">
    <property type="entry name" value="Fumerase"/>
    <property type="match status" value="1"/>
</dbReference>
<keyword evidence="2" id="KW-0004">4Fe-4S</keyword>
<keyword evidence="4" id="KW-0408">Iron</keyword>
<dbReference type="GO" id="GO:0051539">
    <property type="term" value="F:4 iron, 4 sulfur cluster binding"/>
    <property type="evidence" value="ECO:0007669"/>
    <property type="project" value="UniProtKB-KW"/>
</dbReference>
<evidence type="ECO:0000256" key="4">
    <source>
        <dbReference type="ARBA" id="ARBA00023004"/>
    </source>
</evidence>
<name>D9PIC2_9ZZZZ</name>
<keyword evidence="6" id="KW-0456">Lyase</keyword>
<comment type="similarity">
    <text evidence="1">Belongs to the class-I fumarase family.</text>
</comment>
<gene>
    <name evidence="8" type="ORF">LDC_1278</name>
</gene>
<sequence>MREIDVAKIKDTVRELCLKANFELRKDILKAVRKAAGSETNARAKNALKAIIENARIARAKRLAICQDTGMVVVHMKIGQEVSLTGGDVEKAVNEGVREAYAKGCLRKSVVSDPILRENTNTNTPCFIFTDIAGGDRVKIELSPKGFGSENKSRIK</sequence>
<evidence type="ECO:0000256" key="5">
    <source>
        <dbReference type="ARBA" id="ARBA00023014"/>
    </source>
</evidence>
<evidence type="ECO:0000256" key="3">
    <source>
        <dbReference type="ARBA" id="ARBA00022723"/>
    </source>
</evidence>
<reference evidence="8" key="1">
    <citation type="submission" date="2010-07" db="EMBL/GenBank/DDBJ databases">
        <authorList>
            <consortium name="CONSOLIDER consortium CSD2007-00005"/>
            <person name="Guazzaroni M.-E."/>
            <person name="Richter M."/>
            <person name="Garcia-Salamanca A."/>
            <person name="Yarza P."/>
            <person name="Ferrer M."/>
        </authorList>
    </citation>
    <scope>NUCLEOTIDE SEQUENCE</scope>
</reference>
<feature type="non-terminal residue" evidence="8">
    <location>
        <position position="156"/>
    </location>
</feature>
<dbReference type="PANTHER" id="PTHR30389:SF17">
    <property type="entry name" value="L(+)-TARTRATE DEHYDRATASE SUBUNIT ALPHA-RELATED"/>
    <property type="match status" value="1"/>
</dbReference>
<comment type="caution">
    <text evidence="8">The sequence shown here is derived from an EMBL/GenBank/DDBJ whole genome shotgun (WGS) entry which is preliminary data.</text>
</comment>
<dbReference type="AlphaFoldDB" id="D9PIC2"/>
<accession>D9PIC2</accession>
<evidence type="ECO:0000256" key="1">
    <source>
        <dbReference type="ARBA" id="ARBA00008876"/>
    </source>
</evidence>
<dbReference type="InterPro" id="IPR004646">
    <property type="entry name" value="Fe-S_hydro-lyase_TtdA-typ_cat"/>
</dbReference>
<reference evidence="8" key="2">
    <citation type="journal article" date="2011" name="Microb. Ecol.">
        <title>Taxonomic and Functional Metagenomic Profiling of the Microbial Community in the Anoxic Sediment of a Sub-saline Shallow Lake (Laguna de Carrizo, Central Spain).</title>
        <authorList>
            <person name="Ferrer M."/>
            <person name="Guazzaroni M.E."/>
            <person name="Richter M."/>
            <person name="Garcia-Salamanca A."/>
            <person name="Yarza P."/>
            <person name="Suarez-Suarez A."/>
            <person name="Solano J."/>
            <person name="Alcaide M."/>
            <person name="van Dillewijn P."/>
            <person name="Molina-Henares M.A."/>
            <person name="Lopez-Cortes N."/>
            <person name="Al-Ramahi Y."/>
            <person name="Guerrero C."/>
            <person name="Acosta A."/>
            <person name="de Eugenio L.I."/>
            <person name="Martinez V."/>
            <person name="Marques S."/>
            <person name="Rojo F."/>
            <person name="Santero E."/>
            <person name="Genilloud O."/>
            <person name="Perez-Perez J."/>
            <person name="Rossello-Mora R."/>
            <person name="Ramos J.L."/>
        </authorList>
    </citation>
    <scope>NUCLEOTIDE SEQUENCE</scope>
</reference>
<dbReference type="InterPro" id="IPR051208">
    <property type="entry name" value="Class-I_Fumarase/Tartrate_DH"/>
</dbReference>
<evidence type="ECO:0000313" key="8">
    <source>
        <dbReference type="EMBL" id="EFK96698.1"/>
    </source>
</evidence>
<proteinExistence type="inferred from homology"/>
<dbReference type="PANTHER" id="PTHR30389">
    <property type="entry name" value="FUMARATE HYDRATASE-RELATED"/>
    <property type="match status" value="1"/>
</dbReference>
<dbReference type="GO" id="GO:0016829">
    <property type="term" value="F:lyase activity"/>
    <property type="evidence" value="ECO:0007669"/>
    <property type="project" value="UniProtKB-KW"/>
</dbReference>
<protein>
    <submittedName>
        <fullName evidence="8">Fumarate hydratase</fullName>
    </submittedName>
</protein>
<dbReference type="EMBL" id="ADZX01000423">
    <property type="protein sequence ID" value="EFK96698.1"/>
    <property type="molecule type" value="Genomic_DNA"/>
</dbReference>
<feature type="domain" description="Fe-S hydro-lyase tartrate dehydratase alpha-type catalytic" evidence="7">
    <location>
        <begin position="11"/>
        <end position="156"/>
    </location>
</feature>
<evidence type="ECO:0000259" key="7">
    <source>
        <dbReference type="Pfam" id="PF05681"/>
    </source>
</evidence>
<organism evidence="8">
    <name type="scientific">sediment metagenome</name>
    <dbReference type="NCBI Taxonomy" id="749907"/>
    <lineage>
        <taxon>unclassified sequences</taxon>
        <taxon>metagenomes</taxon>
        <taxon>ecological metagenomes</taxon>
    </lineage>
</organism>
<evidence type="ECO:0000256" key="2">
    <source>
        <dbReference type="ARBA" id="ARBA00022485"/>
    </source>
</evidence>